<protein>
    <recommendedName>
        <fullName evidence="5">Ser-Thr-rich glycosyl-phosphatidyl-inositol-anchored membrane family-domain-containing protein</fullName>
    </recommendedName>
</protein>
<proteinExistence type="predicted"/>
<feature type="signal peptide" evidence="2">
    <location>
        <begin position="1"/>
        <end position="23"/>
    </location>
</feature>
<gene>
    <name evidence="3" type="ORF">BT96DRAFT_811941</name>
</gene>
<feature type="chain" id="PRO_5025484676" description="Ser-Thr-rich glycosyl-phosphatidyl-inositol-anchored membrane family-domain-containing protein" evidence="2">
    <location>
        <begin position="24"/>
        <end position="154"/>
    </location>
</feature>
<dbReference type="EMBL" id="ML769407">
    <property type="protein sequence ID" value="KAE9405677.1"/>
    <property type="molecule type" value="Genomic_DNA"/>
</dbReference>
<dbReference type="AlphaFoldDB" id="A0A6A4I9D3"/>
<keyword evidence="2" id="KW-0732">Signal</keyword>
<keyword evidence="4" id="KW-1185">Reference proteome</keyword>
<feature type="region of interest" description="Disordered" evidence="1">
    <location>
        <begin position="135"/>
        <end position="154"/>
    </location>
</feature>
<evidence type="ECO:0000313" key="4">
    <source>
        <dbReference type="Proteomes" id="UP000799118"/>
    </source>
</evidence>
<evidence type="ECO:0000256" key="1">
    <source>
        <dbReference type="SAM" id="MobiDB-lite"/>
    </source>
</evidence>
<dbReference type="Proteomes" id="UP000799118">
    <property type="component" value="Unassembled WGS sequence"/>
</dbReference>
<sequence length="154" mass="16429">MYFHKVNSFSVLPLFLAAVNGLAVPTTSRLQTRDVYSPKILTPTTGTVWQANSIAQVTWDTSNPPAHITNPQGTIFLASPNSTSEIWILVNHPLASRVNLTLGLAKIRVPNVPTGTNYTVVLMGDSGNCSPMFTIQSGSGSPSSSDDSESILLV</sequence>
<dbReference type="OrthoDB" id="2339190at2759"/>
<organism evidence="3 4">
    <name type="scientific">Gymnopus androsaceus JB14</name>
    <dbReference type="NCBI Taxonomy" id="1447944"/>
    <lineage>
        <taxon>Eukaryota</taxon>
        <taxon>Fungi</taxon>
        <taxon>Dikarya</taxon>
        <taxon>Basidiomycota</taxon>
        <taxon>Agaricomycotina</taxon>
        <taxon>Agaricomycetes</taxon>
        <taxon>Agaricomycetidae</taxon>
        <taxon>Agaricales</taxon>
        <taxon>Marasmiineae</taxon>
        <taxon>Omphalotaceae</taxon>
        <taxon>Gymnopus</taxon>
    </lineage>
</organism>
<evidence type="ECO:0008006" key="5">
    <source>
        <dbReference type="Google" id="ProtNLM"/>
    </source>
</evidence>
<evidence type="ECO:0000313" key="3">
    <source>
        <dbReference type="EMBL" id="KAE9405677.1"/>
    </source>
</evidence>
<reference evidence="3" key="1">
    <citation type="journal article" date="2019" name="Environ. Microbiol.">
        <title>Fungal ecological strategies reflected in gene transcription - a case study of two litter decomposers.</title>
        <authorList>
            <person name="Barbi F."/>
            <person name="Kohler A."/>
            <person name="Barry K."/>
            <person name="Baskaran P."/>
            <person name="Daum C."/>
            <person name="Fauchery L."/>
            <person name="Ihrmark K."/>
            <person name="Kuo A."/>
            <person name="LaButti K."/>
            <person name="Lipzen A."/>
            <person name="Morin E."/>
            <person name="Grigoriev I.V."/>
            <person name="Henrissat B."/>
            <person name="Lindahl B."/>
            <person name="Martin F."/>
        </authorList>
    </citation>
    <scope>NUCLEOTIDE SEQUENCE</scope>
    <source>
        <strain evidence="3">JB14</strain>
    </source>
</reference>
<name>A0A6A4I9D3_9AGAR</name>
<evidence type="ECO:0000256" key="2">
    <source>
        <dbReference type="SAM" id="SignalP"/>
    </source>
</evidence>
<accession>A0A6A4I9D3</accession>